<protein>
    <submittedName>
        <fullName evidence="2">Uncharacterized protein</fullName>
    </submittedName>
</protein>
<evidence type="ECO:0000256" key="1">
    <source>
        <dbReference type="SAM" id="Phobius"/>
    </source>
</evidence>
<accession>A0AB39JEP5</accession>
<evidence type="ECO:0000313" key="2">
    <source>
        <dbReference type="EMBL" id="XDO02089.1"/>
    </source>
</evidence>
<sequence>MKSFTKLLDTENGIMIFSILLGLGVAGLFKMSCDSRSCIVYKAPNFSKIKIVNINGKCYEVTEDFIECDKNKEKIYL</sequence>
<feature type="transmembrane region" description="Helical" evidence="1">
    <location>
        <begin position="12"/>
        <end position="29"/>
    </location>
</feature>
<keyword evidence="1" id="KW-1133">Transmembrane helix</keyword>
<name>A0AB39JEP5_9VIRU</name>
<keyword evidence="1" id="KW-0812">Transmembrane</keyword>
<reference evidence="2" key="1">
    <citation type="submission" date="2024-03" db="EMBL/GenBank/DDBJ databases">
        <title>Eukaryotic viruses encode the ribosomal protein eL40.</title>
        <authorList>
            <person name="Thomy J."/>
            <person name="Schvarcz C.R."/>
            <person name="McBeain K.A."/>
            <person name="Edwards K.F."/>
            <person name="Steward G.F."/>
        </authorList>
    </citation>
    <scope>NUCLEOTIDE SEQUENCE</scope>
    <source>
        <strain evidence="2">FloV-SA2</strain>
    </source>
</reference>
<dbReference type="EMBL" id="PP542043">
    <property type="protein sequence ID" value="XDO02089.1"/>
    <property type="molecule type" value="Genomic_DNA"/>
</dbReference>
<gene>
    <name evidence="2" type="ORF">FloV-SA2_00270</name>
</gene>
<organism evidence="2">
    <name type="scientific">Florenciella sp. virus SA2</name>
    <dbReference type="NCBI Taxonomy" id="3240092"/>
    <lineage>
        <taxon>Viruses</taxon>
    </lineage>
</organism>
<keyword evidence="1" id="KW-0472">Membrane</keyword>
<proteinExistence type="predicted"/>